<name>A0A0L6V742_9BASI</name>
<proteinExistence type="predicted"/>
<dbReference type="EMBL" id="LAVV01007437">
    <property type="protein sequence ID" value="KNZ55925.1"/>
    <property type="molecule type" value="Genomic_DNA"/>
</dbReference>
<organism evidence="2 3">
    <name type="scientific">Puccinia sorghi</name>
    <dbReference type="NCBI Taxonomy" id="27349"/>
    <lineage>
        <taxon>Eukaryota</taxon>
        <taxon>Fungi</taxon>
        <taxon>Dikarya</taxon>
        <taxon>Basidiomycota</taxon>
        <taxon>Pucciniomycotina</taxon>
        <taxon>Pucciniomycetes</taxon>
        <taxon>Pucciniales</taxon>
        <taxon>Pucciniaceae</taxon>
        <taxon>Puccinia</taxon>
    </lineage>
</organism>
<evidence type="ECO:0000313" key="3">
    <source>
        <dbReference type="Proteomes" id="UP000037035"/>
    </source>
</evidence>
<gene>
    <name evidence="2" type="ORF">VP01_2540g3</name>
</gene>
<protein>
    <submittedName>
        <fullName evidence="2">Uncharacterized protein</fullName>
    </submittedName>
</protein>
<keyword evidence="1" id="KW-0732">Signal</keyword>
<accession>A0A0L6V742</accession>
<dbReference type="AlphaFoldDB" id="A0A0L6V742"/>
<dbReference type="VEuPathDB" id="FungiDB:VP01_2540g3"/>
<feature type="chain" id="PRO_5005568127" evidence="1">
    <location>
        <begin position="19"/>
        <end position="118"/>
    </location>
</feature>
<comment type="caution">
    <text evidence="2">The sequence shown here is derived from an EMBL/GenBank/DDBJ whole genome shotgun (WGS) entry which is preliminary data.</text>
</comment>
<feature type="signal peptide" evidence="1">
    <location>
        <begin position="1"/>
        <end position="18"/>
    </location>
</feature>
<sequence>MLDLVYLELCNFLGCCCGTGTAPGNPGSYREPMKCYYYFQLNHGTARCSVLSLDKSKGAVKRIGKGFFLPDNSQIPWDSTRAIKQVVDSYGKQVHLAEVTTSYGQLEELEEPSLSLYE</sequence>
<reference evidence="2 3" key="1">
    <citation type="submission" date="2015-08" db="EMBL/GenBank/DDBJ databases">
        <title>Next Generation Sequencing and Analysis of the Genome of Puccinia sorghi L Schw, the Causal Agent of Maize Common Rust.</title>
        <authorList>
            <person name="Rochi L."/>
            <person name="Burguener G."/>
            <person name="Darino M."/>
            <person name="Turjanski A."/>
            <person name="Kreff E."/>
            <person name="Dieguez M.J."/>
            <person name="Sacco F."/>
        </authorList>
    </citation>
    <scope>NUCLEOTIDE SEQUENCE [LARGE SCALE GENOMIC DNA]</scope>
    <source>
        <strain evidence="2 3">RO10H11247</strain>
    </source>
</reference>
<evidence type="ECO:0000256" key="1">
    <source>
        <dbReference type="SAM" id="SignalP"/>
    </source>
</evidence>
<evidence type="ECO:0000313" key="2">
    <source>
        <dbReference type="EMBL" id="KNZ55925.1"/>
    </source>
</evidence>
<dbReference type="Proteomes" id="UP000037035">
    <property type="component" value="Unassembled WGS sequence"/>
</dbReference>
<feature type="non-terminal residue" evidence="2">
    <location>
        <position position="118"/>
    </location>
</feature>
<keyword evidence="3" id="KW-1185">Reference proteome</keyword>